<dbReference type="InterPro" id="IPR012337">
    <property type="entry name" value="RNaseH-like_sf"/>
</dbReference>
<comment type="caution">
    <text evidence="6">The sequence shown here is derived from an EMBL/GenBank/DDBJ whole genome shotgun (WGS) entry which is preliminary data.</text>
</comment>
<dbReference type="InterPro" id="IPR057670">
    <property type="entry name" value="SH3_retrovirus"/>
</dbReference>
<keyword evidence="7" id="KW-1185">Reference proteome</keyword>
<dbReference type="Pfam" id="PF25597">
    <property type="entry name" value="SH3_retrovirus"/>
    <property type="match status" value="1"/>
</dbReference>
<proteinExistence type="predicted"/>
<keyword evidence="1" id="KW-0479">Metal-binding</keyword>
<evidence type="ECO:0000259" key="4">
    <source>
        <dbReference type="Pfam" id="PF07727"/>
    </source>
</evidence>
<dbReference type="EMBL" id="BQNB010021632">
    <property type="protein sequence ID" value="GJU08439.1"/>
    <property type="molecule type" value="Genomic_DNA"/>
</dbReference>
<evidence type="ECO:0000313" key="6">
    <source>
        <dbReference type="EMBL" id="GJU08439.1"/>
    </source>
</evidence>
<evidence type="ECO:0000259" key="5">
    <source>
        <dbReference type="Pfam" id="PF25597"/>
    </source>
</evidence>
<protein>
    <submittedName>
        <fullName evidence="6">Retrovirus-related pol polyprotein from transposon TNT 1-94</fullName>
    </submittedName>
</protein>
<dbReference type="InterPro" id="IPR013103">
    <property type="entry name" value="RVT_2"/>
</dbReference>
<feature type="domain" description="Retroviral polymerase SH3-like" evidence="5">
    <location>
        <begin position="296"/>
        <end position="351"/>
    </location>
</feature>
<dbReference type="PANTHER" id="PTHR42648">
    <property type="entry name" value="TRANSPOSASE, PUTATIVE-RELATED"/>
    <property type="match status" value="1"/>
</dbReference>
<feature type="domain" description="Reverse transcriptase Ty1/copia-type" evidence="4">
    <location>
        <begin position="531"/>
        <end position="624"/>
    </location>
</feature>
<sequence>MIQPTLNNAQRVNQPSFAKKTHPCANKNMVPRAVLMRSGLVSLNTARQVNTAYPKSTLNVARPKIYISKTAHSTVKRPIHMKTTFNNSKTNQRVNTVKAKIVNTTRPKEVVNAVKGNLVNVVKASACWGNPQMALKDQGVIDSGCSRHMSYLTDYEELDRGYVAFRGNPKGWKITRKDDFSRFTWVFLLATKDETSGILKSFITRIENLVDHKVKYSVARTPQHNGVAKRRNRILIKAARTMLADSKLPITFWAEAVNTACYVQNRVIVVKPHNKTSYELLHGRTPTLSFMKPFGCPVTILNTKYHFSKFDGKANKGFFIGYALNSKVFRVFNSRTRIVEENLHVRFSENTPNVVGSRSNWLFDIDALTRTMIYEPIIAGTQSNDVAGTKENVNTGQASMEKEPVKNYILLPSSDNCMKVNEDSRKEGNNQDQEKHDYVNSTNNVNIISSTINTASTNEDDVVVQDDVVEGITSLEHPDDPNMPPLEDDDVFNYSDAEDVGGMADMNNIDTTYPVSPFATTRIHKDHILTKNKKDERGIMVRNKARLVAQVYTQEKGIDYDEVFALVARIKAIRLFLAYDSFKDFVVYQMDVKSAFLYENIKEEVYVCQPLGFEDPDFLDRVYKNELCIAFEKLMHEKFQMSSMGELTFFLGLQSASTPMESQKPLLKDEDGEDVDVHMYLKGHPKLGLWYLKDSTFDLVAYTDSDYAGAKLSVS</sequence>
<dbReference type="PANTHER" id="PTHR42648:SF32">
    <property type="entry name" value="RIBONUCLEASE H-LIKE DOMAIN, GAG-PRE-INTEGRASE DOMAIN PROTEIN-RELATED"/>
    <property type="match status" value="1"/>
</dbReference>
<dbReference type="Proteomes" id="UP001151760">
    <property type="component" value="Unassembled WGS sequence"/>
</dbReference>
<gene>
    <name evidence="6" type="ORF">Tco_1124869</name>
</gene>
<dbReference type="SUPFAM" id="SSF53098">
    <property type="entry name" value="Ribonuclease H-like"/>
    <property type="match status" value="1"/>
</dbReference>
<evidence type="ECO:0000313" key="7">
    <source>
        <dbReference type="Proteomes" id="UP001151760"/>
    </source>
</evidence>
<evidence type="ECO:0000256" key="3">
    <source>
        <dbReference type="SAM" id="MobiDB-lite"/>
    </source>
</evidence>
<feature type="compositionally biased region" description="Polar residues" evidence="3">
    <location>
        <begin position="1"/>
        <end position="16"/>
    </location>
</feature>
<dbReference type="Pfam" id="PF07727">
    <property type="entry name" value="RVT_2"/>
    <property type="match status" value="1"/>
</dbReference>
<dbReference type="InterPro" id="IPR039537">
    <property type="entry name" value="Retrotran_Ty1/copia-like"/>
</dbReference>
<accession>A0ABQ5J7G9</accession>
<evidence type="ECO:0000256" key="1">
    <source>
        <dbReference type="ARBA" id="ARBA00022723"/>
    </source>
</evidence>
<dbReference type="Gene3D" id="3.30.420.10">
    <property type="entry name" value="Ribonuclease H-like superfamily/Ribonuclease H"/>
    <property type="match status" value="1"/>
</dbReference>
<keyword evidence="2" id="KW-0378">Hydrolase</keyword>
<name>A0ABQ5J7G9_9ASTR</name>
<dbReference type="InterPro" id="IPR036397">
    <property type="entry name" value="RNaseH_sf"/>
</dbReference>
<feature type="region of interest" description="Disordered" evidence="3">
    <location>
        <begin position="1"/>
        <end position="24"/>
    </location>
</feature>
<evidence type="ECO:0000256" key="2">
    <source>
        <dbReference type="ARBA" id="ARBA00022801"/>
    </source>
</evidence>
<organism evidence="6 7">
    <name type="scientific">Tanacetum coccineum</name>
    <dbReference type="NCBI Taxonomy" id="301880"/>
    <lineage>
        <taxon>Eukaryota</taxon>
        <taxon>Viridiplantae</taxon>
        <taxon>Streptophyta</taxon>
        <taxon>Embryophyta</taxon>
        <taxon>Tracheophyta</taxon>
        <taxon>Spermatophyta</taxon>
        <taxon>Magnoliopsida</taxon>
        <taxon>eudicotyledons</taxon>
        <taxon>Gunneridae</taxon>
        <taxon>Pentapetalae</taxon>
        <taxon>asterids</taxon>
        <taxon>campanulids</taxon>
        <taxon>Asterales</taxon>
        <taxon>Asteraceae</taxon>
        <taxon>Asteroideae</taxon>
        <taxon>Anthemideae</taxon>
        <taxon>Anthemidinae</taxon>
        <taxon>Tanacetum</taxon>
    </lineage>
</organism>
<reference evidence="6" key="2">
    <citation type="submission" date="2022-01" db="EMBL/GenBank/DDBJ databases">
        <authorList>
            <person name="Yamashiro T."/>
            <person name="Shiraishi A."/>
            <person name="Satake H."/>
            <person name="Nakayama K."/>
        </authorList>
    </citation>
    <scope>NUCLEOTIDE SEQUENCE</scope>
</reference>
<reference evidence="6" key="1">
    <citation type="journal article" date="2022" name="Int. J. Mol. Sci.">
        <title>Draft Genome of Tanacetum Coccineum: Genomic Comparison of Closely Related Tanacetum-Family Plants.</title>
        <authorList>
            <person name="Yamashiro T."/>
            <person name="Shiraishi A."/>
            <person name="Nakayama K."/>
            <person name="Satake H."/>
        </authorList>
    </citation>
    <scope>NUCLEOTIDE SEQUENCE</scope>
</reference>